<reference evidence="2" key="1">
    <citation type="submission" date="2020-03" db="EMBL/GenBank/DDBJ databases">
        <title>The deep terrestrial virosphere.</title>
        <authorList>
            <person name="Holmfeldt K."/>
            <person name="Nilsson E."/>
            <person name="Simone D."/>
            <person name="Lopez-Fernandez M."/>
            <person name="Wu X."/>
            <person name="de Brujin I."/>
            <person name="Lundin D."/>
            <person name="Andersson A."/>
            <person name="Bertilsson S."/>
            <person name="Dopson M."/>
        </authorList>
    </citation>
    <scope>NUCLEOTIDE SEQUENCE</scope>
    <source>
        <strain evidence="2">MM415A00385</strain>
        <strain evidence="1">MM415B00526</strain>
    </source>
</reference>
<dbReference type="EMBL" id="MT141516">
    <property type="protein sequence ID" value="QJA64255.1"/>
    <property type="molecule type" value="Genomic_DNA"/>
</dbReference>
<evidence type="ECO:0000313" key="2">
    <source>
        <dbReference type="EMBL" id="QJA82638.1"/>
    </source>
</evidence>
<accession>A0A6M3KMU5</accession>
<proteinExistence type="predicted"/>
<dbReference type="EMBL" id="MT142492">
    <property type="protein sequence ID" value="QJA82638.1"/>
    <property type="molecule type" value="Genomic_DNA"/>
</dbReference>
<evidence type="ECO:0000313" key="1">
    <source>
        <dbReference type="EMBL" id="QJA64255.1"/>
    </source>
</evidence>
<name>A0A6M3KMU5_9ZZZZ</name>
<dbReference type="AlphaFoldDB" id="A0A6M3KMU5"/>
<sequence length="135" mass="13794">MAFVDASTDRRIIEGILPVEVTLAGTVQTGDPLMYSSGWKLSTNTSGAEAVLIAGQAGVSGEVITAYGAAIIEFTHTAANVPTMGELIAVADSGIYAPDAANTQDIGHIVEISTGNLTSRAIVWPGQVAYDTAGV</sequence>
<gene>
    <name evidence="2" type="ORF">MM415A00385_0028</name>
    <name evidence="1" type="ORF">MM415B00526_0018</name>
</gene>
<organism evidence="2">
    <name type="scientific">viral metagenome</name>
    <dbReference type="NCBI Taxonomy" id="1070528"/>
    <lineage>
        <taxon>unclassified sequences</taxon>
        <taxon>metagenomes</taxon>
        <taxon>organismal metagenomes</taxon>
    </lineage>
</organism>
<protein>
    <submittedName>
        <fullName evidence="2">Uncharacterized protein</fullName>
    </submittedName>
</protein>